<dbReference type="Proteomes" id="UP000075374">
    <property type="component" value="Unassembled WGS sequence"/>
</dbReference>
<comment type="similarity">
    <text evidence="6">Belongs to the RnfG family.</text>
</comment>
<dbReference type="GO" id="GO:0009055">
    <property type="term" value="F:electron transfer activity"/>
    <property type="evidence" value="ECO:0007669"/>
    <property type="project" value="InterPro"/>
</dbReference>
<evidence type="ECO:0000256" key="3">
    <source>
        <dbReference type="ARBA" id="ARBA00022630"/>
    </source>
</evidence>
<keyword evidence="2 6" id="KW-0597">Phosphoprotein</keyword>
<dbReference type="EMBL" id="LTBB01000001">
    <property type="protein sequence ID" value="KYH30387.1"/>
    <property type="molecule type" value="Genomic_DNA"/>
</dbReference>
<keyword evidence="5 6" id="KW-0249">Electron transport</keyword>
<accession>A0A151ASN0</accession>
<name>A0A151ASN0_9CLOT</name>
<feature type="modified residue" description="FMN phosphoryl threonine" evidence="6">
    <location>
        <position position="170"/>
    </location>
</feature>
<keyword evidence="1 6" id="KW-0813">Transport</keyword>
<evidence type="ECO:0000259" key="8">
    <source>
        <dbReference type="SMART" id="SM00900"/>
    </source>
</evidence>
<dbReference type="AlphaFoldDB" id="A0A151ASN0"/>
<dbReference type="STRING" id="1121305.CLCOL_03330"/>
<dbReference type="PIRSF" id="PIRSF006091">
    <property type="entry name" value="E_trnsport_RnfG"/>
    <property type="match status" value="1"/>
</dbReference>
<comment type="cofactor">
    <cofactor evidence="6">
        <name>FMN</name>
        <dbReference type="ChEBI" id="CHEBI:58210"/>
    </cofactor>
</comment>
<evidence type="ECO:0000256" key="4">
    <source>
        <dbReference type="ARBA" id="ARBA00022643"/>
    </source>
</evidence>
<dbReference type="InterPro" id="IPR007329">
    <property type="entry name" value="FMN-bd"/>
</dbReference>
<comment type="subcellular location">
    <subcellularLocation>
        <location evidence="6">Cell membrane</location>
        <topology evidence="6">Single-pass membrane protein</topology>
    </subcellularLocation>
</comment>
<keyword evidence="6 7" id="KW-1133">Transmembrane helix</keyword>
<dbReference type="PATRIC" id="fig|1121305.3.peg.333"/>
<evidence type="ECO:0000256" key="2">
    <source>
        <dbReference type="ARBA" id="ARBA00022553"/>
    </source>
</evidence>
<comment type="function">
    <text evidence="6">Part of a membrane-bound complex that couples electron transfer with translocation of ions across the membrane.</text>
</comment>
<dbReference type="SMART" id="SM00900">
    <property type="entry name" value="FMN_bind"/>
    <property type="match status" value="1"/>
</dbReference>
<keyword evidence="6" id="KW-1003">Cell membrane</keyword>
<keyword evidence="6" id="KW-1278">Translocase</keyword>
<dbReference type="GO" id="GO:0022900">
    <property type="term" value="P:electron transport chain"/>
    <property type="evidence" value="ECO:0007669"/>
    <property type="project" value="UniProtKB-UniRule"/>
</dbReference>
<evidence type="ECO:0000313" key="9">
    <source>
        <dbReference type="EMBL" id="KYH30387.1"/>
    </source>
</evidence>
<sequence length="196" mass="20798">MENQTGNKEILILGLRLLMITAIAGLILGFAHKVTLEPIAKQQKMENDAAMKEVLPSAEAFNLKEVTLPDGSIITEVNEGTKGSDIAGYAIKVSPKGYGGLIDMMVGISNEGKIEGIKILSHSETPGLGANAQNEEFSGQYKGKPIEQPLEVVKTEPSGDNQIKAITGATITSNAVTKGVNDAIDFYNKELKGGQN</sequence>
<evidence type="ECO:0000313" key="10">
    <source>
        <dbReference type="Proteomes" id="UP000075374"/>
    </source>
</evidence>
<keyword evidence="4 6" id="KW-0288">FMN</keyword>
<evidence type="ECO:0000256" key="7">
    <source>
        <dbReference type="SAM" id="Phobius"/>
    </source>
</evidence>
<feature type="transmembrane region" description="Helical" evidence="7">
    <location>
        <begin position="12"/>
        <end position="31"/>
    </location>
</feature>
<evidence type="ECO:0000256" key="6">
    <source>
        <dbReference type="HAMAP-Rule" id="MF_00479"/>
    </source>
</evidence>
<dbReference type="GO" id="GO:0005886">
    <property type="term" value="C:plasma membrane"/>
    <property type="evidence" value="ECO:0007669"/>
    <property type="project" value="UniProtKB-SubCell"/>
</dbReference>
<comment type="subunit">
    <text evidence="6">The complex is composed of six subunits: RnfA, RnfB, RnfC, RnfD, RnfE and RnfG.</text>
</comment>
<keyword evidence="6 7" id="KW-0812">Transmembrane</keyword>
<organism evidence="9 10">
    <name type="scientific">Clostridium colicanis DSM 13634</name>
    <dbReference type="NCBI Taxonomy" id="1121305"/>
    <lineage>
        <taxon>Bacteria</taxon>
        <taxon>Bacillati</taxon>
        <taxon>Bacillota</taxon>
        <taxon>Clostridia</taxon>
        <taxon>Eubacteriales</taxon>
        <taxon>Clostridiaceae</taxon>
        <taxon>Clostridium</taxon>
    </lineage>
</organism>
<dbReference type="GO" id="GO:0010181">
    <property type="term" value="F:FMN binding"/>
    <property type="evidence" value="ECO:0007669"/>
    <property type="project" value="InterPro"/>
</dbReference>
<keyword evidence="10" id="KW-1185">Reference proteome</keyword>
<evidence type="ECO:0000256" key="5">
    <source>
        <dbReference type="ARBA" id="ARBA00022982"/>
    </source>
</evidence>
<reference evidence="9 10" key="1">
    <citation type="submission" date="2016-02" db="EMBL/GenBank/DDBJ databases">
        <title>Genome sequence of Clostridium colicanis DSM 13634.</title>
        <authorList>
            <person name="Poehlein A."/>
            <person name="Daniel R."/>
        </authorList>
    </citation>
    <scope>NUCLEOTIDE SEQUENCE [LARGE SCALE GENOMIC DNA]</scope>
    <source>
        <strain evidence="9 10">DSM 13634</strain>
    </source>
</reference>
<evidence type="ECO:0000256" key="1">
    <source>
        <dbReference type="ARBA" id="ARBA00022448"/>
    </source>
</evidence>
<feature type="domain" description="FMN-binding" evidence="8">
    <location>
        <begin position="97"/>
        <end position="187"/>
    </location>
</feature>
<dbReference type="RefSeq" id="WP_061857264.1">
    <property type="nucleotide sequence ID" value="NZ_LTBB01000001.1"/>
</dbReference>
<comment type="caution">
    <text evidence="9">The sequence shown here is derived from an EMBL/GenBank/DDBJ whole genome shotgun (WGS) entry which is preliminary data.</text>
</comment>
<dbReference type="NCBIfam" id="TIGR01947">
    <property type="entry name" value="rnfG"/>
    <property type="match status" value="1"/>
</dbReference>
<keyword evidence="6 7" id="KW-0472">Membrane</keyword>
<dbReference type="PANTHER" id="PTHR36118:SF1">
    <property type="entry name" value="ION-TRANSLOCATING OXIDOREDUCTASE COMPLEX SUBUNIT G"/>
    <property type="match status" value="1"/>
</dbReference>
<dbReference type="Pfam" id="PF04205">
    <property type="entry name" value="FMN_bind"/>
    <property type="match status" value="1"/>
</dbReference>
<proteinExistence type="inferred from homology"/>
<dbReference type="InterPro" id="IPR010209">
    <property type="entry name" value="Ion_transpt_RnfG/RsxG"/>
</dbReference>
<protein>
    <recommendedName>
        <fullName evidence="6">Ion-translocating oxidoreductase complex subunit G</fullName>
        <ecNumber evidence="6">7.-.-.-</ecNumber>
    </recommendedName>
    <alternativeName>
        <fullName evidence="6">Rnf electron transport complex subunit G</fullName>
    </alternativeName>
</protein>
<keyword evidence="3 6" id="KW-0285">Flavoprotein</keyword>
<dbReference type="PANTHER" id="PTHR36118">
    <property type="entry name" value="ION-TRANSLOCATING OXIDOREDUCTASE COMPLEX SUBUNIT G"/>
    <property type="match status" value="1"/>
</dbReference>
<dbReference type="HAMAP" id="MF_00479">
    <property type="entry name" value="RsxG_RnfG"/>
    <property type="match status" value="1"/>
</dbReference>
<dbReference type="EC" id="7.-.-.-" evidence="6"/>
<gene>
    <name evidence="6 9" type="primary">rnfG</name>
    <name evidence="9" type="ORF">CLCOL_03330</name>
</gene>